<name>A0A844FIC1_9FIRM</name>
<dbReference type="CDD" id="cd01317">
    <property type="entry name" value="DHOase_IIa"/>
    <property type="match status" value="1"/>
</dbReference>
<comment type="caution">
    <text evidence="8">The sequence shown here is derived from an EMBL/GenBank/DDBJ whole genome shotgun (WGS) entry which is preliminary data.</text>
</comment>
<evidence type="ECO:0000256" key="6">
    <source>
        <dbReference type="ARBA" id="ARBA00022975"/>
    </source>
</evidence>
<dbReference type="RefSeq" id="WP_154484358.1">
    <property type="nucleotide sequence ID" value="NZ_VULR01000010.1"/>
</dbReference>
<dbReference type="SUPFAM" id="SSF51338">
    <property type="entry name" value="Composite domain of metallo-dependent hydrolases"/>
    <property type="match status" value="1"/>
</dbReference>
<dbReference type="InterPro" id="IPR011059">
    <property type="entry name" value="Metal-dep_hydrolase_composite"/>
</dbReference>
<dbReference type="InterPro" id="IPR002195">
    <property type="entry name" value="Dihydroorotase_CS"/>
</dbReference>
<protein>
    <submittedName>
        <fullName evidence="8">Dihydroorotase</fullName>
    </submittedName>
</protein>
<proteinExistence type="inferred from homology"/>
<evidence type="ECO:0000256" key="3">
    <source>
        <dbReference type="ARBA" id="ARBA00010286"/>
    </source>
</evidence>
<comment type="similarity">
    <text evidence="3">Belongs to the metallo-dependent hydrolases superfamily. DHOase family. Class I DHOase subfamily.</text>
</comment>
<organism evidence="8 9">
    <name type="scientific">Anaerosalibacter bizertensis</name>
    <dbReference type="NCBI Taxonomy" id="932217"/>
    <lineage>
        <taxon>Bacteria</taxon>
        <taxon>Bacillati</taxon>
        <taxon>Bacillota</taxon>
        <taxon>Tissierellia</taxon>
        <taxon>Tissierellales</taxon>
        <taxon>Sporanaerobacteraceae</taxon>
        <taxon>Anaerosalibacter</taxon>
    </lineage>
</organism>
<dbReference type="SUPFAM" id="SSF51556">
    <property type="entry name" value="Metallo-dependent hydrolases"/>
    <property type="match status" value="1"/>
</dbReference>
<keyword evidence="6" id="KW-0665">Pyrimidine biosynthesis</keyword>
<dbReference type="GO" id="GO:0005737">
    <property type="term" value="C:cytoplasm"/>
    <property type="evidence" value="ECO:0007669"/>
    <property type="project" value="TreeGrafter"/>
</dbReference>
<reference evidence="8 9" key="1">
    <citation type="submission" date="2019-08" db="EMBL/GenBank/DDBJ databases">
        <title>In-depth cultivation of the pig gut microbiome towards novel bacterial diversity and tailored functional studies.</title>
        <authorList>
            <person name="Wylensek D."/>
            <person name="Hitch T.C.A."/>
            <person name="Clavel T."/>
        </authorList>
    </citation>
    <scope>NUCLEOTIDE SEQUENCE [LARGE SCALE GENOMIC DNA]</scope>
    <source>
        <strain evidence="8 9">Med78-601-WT-4W-RMD-3</strain>
    </source>
</reference>
<dbReference type="GO" id="GO:0046872">
    <property type="term" value="F:metal ion binding"/>
    <property type="evidence" value="ECO:0007669"/>
    <property type="project" value="UniProtKB-KW"/>
</dbReference>
<evidence type="ECO:0000256" key="4">
    <source>
        <dbReference type="ARBA" id="ARBA00022723"/>
    </source>
</evidence>
<keyword evidence="5" id="KW-0378">Hydrolase</keyword>
<dbReference type="Gene3D" id="3.20.20.140">
    <property type="entry name" value="Metal-dependent hydrolases"/>
    <property type="match status" value="1"/>
</dbReference>
<gene>
    <name evidence="8" type="ORF">FYJ27_08060</name>
</gene>
<evidence type="ECO:0000256" key="2">
    <source>
        <dbReference type="ARBA" id="ARBA00002368"/>
    </source>
</evidence>
<dbReference type="PANTHER" id="PTHR43668:SF2">
    <property type="entry name" value="ALLANTOINASE"/>
    <property type="match status" value="1"/>
</dbReference>
<dbReference type="InterPro" id="IPR004722">
    <property type="entry name" value="DHOase"/>
</dbReference>
<dbReference type="GO" id="GO:0006221">
    <property type="term" value="P:pyrimidine nucleotide biosynthetic process"/>
    <property type="evidence" value="ECO:0007669"/>
    <property type="project" value="UniProtKB-KW"/>
</dbReference>
<sequence length="400" mass="44251">MKLLLKGAKVIDYNKEFKGDIYIEDGKILDFGPDLNYDCEIINCNGLVVMPSFIDLHTHFRDPGFTYKEDLYTGSKAALKGGYTFVNLMANTNPICSSMEVVNYVLEKSKELDLIDIHQTVSITKDFDGKTLEHIDSLGKEVKFLSDDGKGVQESVVMYRALKKAKEKNLTIIAHEEDEGIVGVDSRLSENIMTFRDIELVRGTRAKLHLAHVSTKQAIEGIVKGKEEGLPITCEVTPHHISLYNNSYKVNPPIRKKEDVSALIEAIKAGYVDAIGTDHAPHSVEDKKNGACGISGLETAFSISYTTLVRGGHISLNKLSEIMSANPGEIADINKGRIEVGYDGDLVLLDLNKEVKINSENFVSKGKNTPFNGEKYWGEIIATIKSGKVKYNGGIEVDYR</sequence>
<dbReference type="GO" id="GO:0004151">
    <property type="term" value="F:dihydroorotase activity"/>
    <property type="evidence" value="ECO:0007669"/>
    <property type="project" value="InterPro"/>
</dbReference>
<accession>A0A844FIC1</accession>
<comment type="cofactor">
    <cofactor evidence="1">
        <name>Zn(2+)</name>
        <dbReference type="ChEBI" id="CHEBI:29105"/>
    </cofactor>
</comment>
<evidence type="ECO:0000256" key="1">
    <source>
        <dbReference type="ARBA" id="ARBA00001947"/>
    </source>
</evidence>
<evidence type="ECO:0000313" key="8">
    <source>
        <dbReference type="EMBL" id="MSS43678.1"/>
    </source>
</evidence>
<evidence type="ECO:0000313" key="9">
    <source>
        <dbReference type="Proteomes" id="UP000462760"/>
    </source>
</evidence>
<dbReference type="GO" id="GO:0004038">
    <property type="term" value="F:allantoinase activity"/>
    <property type="evidence" value="ECO:0007669"/>
    <property type="project" value="TreeGrafter"/>
</dbReference>
<keyword evidence="4" id="KW-0479">Metal-binding</keyword>
<evidence type="ECO:0000259" key="7">
    <source>
        <dbReference type="Pfam" id="PF01979"/>
    </source>
</evidence>
<dbReference type="EMBL" id="VULR01000010">
    <property type="protein sequence ID" value="MSS43678.1"/>
    <property type="molecule type" value="Genomic_DNA"/>
</dbReference>
<dbReference type="Proteomes" id="UP000462760">
    <property type="component" value="Unassembled WGS sequence"/>
</dbReference>
<dbReference type="PANTHER" id="PTHR43668">
    <property type="entry name" value="ALLANTOINASE"/>
    <property type="match status" value="1"/>
</dbReference>
<dbReference type="GO" id="GO:0006145">
    <property type="term" value="P:purine nucleobase catabolic process"/>
    <property type="evidence" value="ECO:0007669"/>
    <property type="project" value="TreeGrafter"/>
</dbReference>
<dbReference type="NCBIfam" id="TIGR00857">
    <property type="entry name" value="pyrC_multi"/>
    <property type="match status" value="1"/>
</dbReference>
<evidence type="ECO:0000256" key="5">
    <source>
        <dbReference type="ARBA" id="ARBA00022801"/>
    </source>
</evidence>
<dbReference type="AlphaFoldDB" id="A0A844FIC1"/>
<dbReference type="InterPro" id="IPR006680">
    <property type="entry name" value="Amidohydro-rel"/>
</dbReference>
<dbReference type="PROSITE" id="PS00483">
    <property type="entry name" value="DIHYDROOROTASE_2"/>
    <property type="match status" value="1"/>
</dbReference>
<comment type="function">
    <text evidence="2">Catalyzes the reversible cyclization of carbamoyl aspartate to dihydroorotate.</text>
</comment>
<dbReference type="InterPro" id="IPR032466">
    <property type="entry name" value="Metal_Hydrolase"/>
</dbReference>
<feature type="domain" description="Amidohydrolase-related" evidence="7">
    <location>
        <begin position="48"/>
        <end position="389"/>
    </location>
</feature>
<dbReference type="Pfam" id="PF01979">
    <property type="entry name" value="Amidohydro_1"/>
    <property type="match status" value="1"/>
</dbReference>
<dbReference type="OrthoDB" id="9765462at2"/>
<dbReference type="InterPro" id="IPR050138">
    <property type="entry name" value="DHOase/Allantoinase_Hydrolase"/>
</dbReference>